<dbReference type="SUPFAM" id="SSF48608">
    <property type="entry name" value="Peridinin-chlorophyll protein"/>
    <property type="match status" value="2"/>
</dbReference>
<feature type="non-terminal residue" evidence="9">
    <location>
        <position position="303"/>
    </location>
</feature>
<dbReference type="EMBL" id="CAUYUJ010015793">
    <property type="protein sequence ID" value="CAK0858152.1"/>
    <property type="molecule type" value="Genomic_DNA"/>
</dbReference>
<dbReference type="InterPro" id="IPR003376">
    <property type="entry name" value="Peridinin-chlorophyll-bd_prot"/>
</dbReference>
<protein>
    <submittedName>
        <fullName evidence="9">Uncharacterized protein</fullName>
    </submittedName>
</protein>
<name>A0ABN9UF41_9DINO</name>
<evidence type="ECO:0000256" key="2">
    <source>
        <dbReference type="ARBA" id="ARBA00004229"/>
    </source>
</evidence>
<reference evidence="9" key="1">
    <citation type="submission" date="2023-10" db="EMBL/GenBank/DDBJ databases">
        <authorList>
            <person name="Chen Y."/>
            <person name="Shah S."/>
            <person name="Dougan E. K."/>
            <person name="Thang M."/>
            <person name="Chan C."/>
        </authorList>
    </citation>
    <scope>NUCLEOTIDE SEQUENCE [LARGE SCALE GENOMIC DNA]</scope>
</reference>
<feature type="chain" id="PRO_5047009080" evidence="8">
    <location>
        <begin position="19"/>
        <end position="303"/>
    </location>
</feature>
<feature type="signal peptide" evidence="8">
    <location>
        <begin position="1"/>
        <end position="18"/>
    </location>
</feature>
<sequence>MARGRRLFSAACGALAAATCLRRGAFVQVPVRDRVAPLAAASAAAVFGLPRWRMRSAMLRRHSVSIRTPFAKAVGRNSRIHLQASRKLQPLVAFKAIDNMIVMGAQADPKLLMTAAGAHHKAIGSASGAGRLRCCDDVGATAKKLSDASCPFLKSVAIIVGTAADGGALKVAAEARREAIGSASTSRVTSAADYEAVNAALGRAVVSAPTSKVMGVFCAFVKIVPGTAPNNLFSAVDSGGGCRCQGVLRVHGRGEGAPPRRAPEAEAEELPGRALRLRGLAARAAAGGGRAAVAAAALGWARE</sequence>
<comment type="subcellular location">
    <subcellularLocation>
        <location evidence="2">Plastid</location>
        <location evidence="2">Chloroplast</location>
    </subcellularLocation>
</comment>
<evidence type="ECO:0000256" key="1">
    <source>
        <dbReference type="ARBA" id="ARBA00004098"/>
    </source>
</evidence>
<comment type="function">
    <text evidence="1">Water-soluble antenna for capture of solar energy in the blue-green range. Peridinin is an asymmetric carotenoid.</text>
</comment>
<evidence type="ECO:0000313" key="10">
    <source>
        <dbReference type="Proteomes" id="UP001189429"/>
    </source>
</evidence>
<keyword evidence="4" id="KW-0150">Chloroplast</keyword>
<proteinExistence type="predicted"/>
<dbReference type="Proteomes" id="UP001189429">
    <property type="component" value="Unassembled WGS sequence"/>
</dbReference>
<keyword evidence="3" id="KW-0148">Chlorophyll</keyword>
<accession>A0ABN9UF41</accession>
<gene>
    <name evidence="9" type="ORF">PCOR1329_LOCUS48023</name>
</gene>
<keyword evidence="8" id="KW-0732">Signal</keyword>
<dbReference type="Gene3D" id="1.40.10.10">
    <property type="entry name" value="Peridinin-chlorophyll A binding"/>
    <property type="match status" value="2"/>
</dbReference>
<evidence type="ECO:0000313" key="9">
    <source>
        <dbReference type="EMBL" id="CAK0858152.1"/>
    </source>
</evidence>
<keyword evidence="10" id="KW-1185">Reference proteome</keyword>
<keyword evidence="5" id="KW-0934">Plastid</keyword>
<organism evidence="9 10">
    <name type="scientific">Prorocentrum cordatum</name>
    <dbReference type="NCBI Taxonomy" id="2364126"/>
    <lineage>
        <taxon>Eukaryota</taxon>
        <taxon>Sar</taxon>
        <taxon>Alveolata</taxon>
        <taxon>Dinophyceae</taxon>
        <taxon>Prorocentrales</taxon>
        <taxon>Prorocentraceae</taxon>
        <taxon>Prorocentrum</taxon>
    </lineage>
</organism>
<evidence type="ECO:0000256" key="8">
    <source>
        <dbReference type="SAM" id="SignalP"/>
    </source>
</evidence>
<comment type="caution">
    <text evidence="9">The sequence shown here is derived from an EMBL/GenBank/DDBJ whole genome shotgun (WGS) entry which is preliminary data.</text>
</comment>
<dbReference type="InterPro" id="IPR036550">
    <property type="entry name" value="Peridinin-chlorophyll-bd_sf"/>
</dbReference>
<evidence type="ECO:0000256" key="6">
    <source>
        <dbReference type="ARBA" id="ARBA00022991"/>
    </source>
</evidence>
<evidence type="ECO:0000256" key="4">
    <source>
        <dbReference type="ARBA" id="ARBA00022528"/>
    </source>
</evidence>
<keyword evidence="6" id="KW-0157">Chromophore</keyword>
<keyword evidence="7" id="KW-0437">Light-harvesting polypeptide</keyword>
<evidence type="ECO:0000256" key="7">
    <source>
        <dbReference type="ARBA" id="ARBA00023243"/>
    </source>
</evidence>
<dbReference type="Pfam" id="PF02429">
    <property type="entry name" value="PCP"/>
    <property type="match status" value="2"/>
</dbReference>
<evidence type="ECO:0000256" key="5">
    <source>
        <dbReference type="ARBA" id="ARBA00022640"/>
    </source>
</evidence>
<evidence type="ECO:0000256" key="3">
    <source>
        <dbReference type="ARBA" id="ARBA00022494"/>
    </source>
</evidence>